<evidence type="ECO:0000313" key="2">
    <source>
        <dbReference type="Proteomes" id="UP000541444"/>
    </source>
</evidence>
<protein>
    <recommendedName>
        <fullName evidence="3">Helitron helicase-like domain-containing protein</fullName>
    </recommendedName>
</protein>
<name>A0A7J7L6A0_9MAGN</name>
<evidence type="ECO:0008006" key="3">
    <source>
        <dbReference type="Google" id="ProtNLM"/>
    </source>
</evidence>
<gene>
    <name evidence="1" type="ORF">GIB67_033483</name>
</gene>
<keyword evidence="2" id="KW-1185">Reference proteome</keyword>
<dbReference type="AlphaFoldDB" id="A0A7J7L6A0"/>
<sequence>MREYNASNAFMSLGAHMDDRVVHRRGPSSFVIHGELHHRIGSLTPNHEQDASYTQLYICNPGIALNTYHKRNTHLNRYILQIIEDTLVRSNPFSELYRHAYEVLKDPGDEDEEFNVPAYLHYSISTEHRRYNMLITDEITVILPGYGSQISGVQDIAVYRKANQGLIPSIILCTFFPN</sequence>
<comment type="caution">
    <text evidence="1">The sequence shown here is derived from an EMBL/GenBank/DDBJ whole genome shotgun (WGS) entry which is preliminary data.</text>
</comment>
<dbReference type="PANTHER" id="PTHR45786">
    <property type="entry name" value="DNA BINDING PROTEIN-LIKE"/>
    <property type="match status" value="1"/>
</dbReference>
<dbReference type="EMBL" id="JACGCM010002614">
    <property type="protein sequence ID" value="KAF6138069.1"/>
    <property type="molecule type" value="Genomic_DNA"/>
</dbReference>
<reference evidence="1 2" key="1">
    <citation type="journal article" date="2020" name="IScience">
        <title>Genome Sequencing of the Endangered Kingdonia uniflora (Circaeasteraceae, Ranunculales) Reveals Potential Mechanisms of Evolutionary Specialization.</title>
        <authorList>
            <person name="Sun Y."/>
            <person name="Deng T."/>
            <person name="Zhang A."/>
            <person name="Moore M.J."/>
            <person name="Landis J.B."/>
            <person name="Lin N."/>
            <person name="Zhang H."/>
            <person name="Zhang X."/>
            <person name="Huang J."/>
            <person name="Zhang X."/>
            <person name="Sun H."/>
            <person name="Wang H."/>
        </authorList>
    </citation>
    <scope>NUCLEOTIDE SEQUENCE [LARGE SCALE GENOMIC DNA]</scope>
    <source>
        <strain evidence="1">TB1705</strain>
        <tissue evidence="1">Leaf</tissue>
    </source>
</reference>
<proteinExistence type="predicted"/>
<accession>A0A7J7L6A0</accession>
<evidence type="ECO:0000313" key="1">
    <source>
        <dbReference type="EMBL" id="KAF6138069.1"/>
    </source>
</evidence>
<organism evidence="1 2">
    <name type="scientific">Kingdonia uniflora</name>
    <dbReference type="NCBI Taxonomy" id="39325"/>
    <lineage>
        <taxon>Eukaryota</taxon>
        <taxon>Viridiplantae</taxon>
        <taxon>Streptophyta</taxon>
        <taxon>Embryophyta</taxon>
        <taxon>Tracheophyta</taxon>
        <taxon>Spermatophyta</taxon>
        <taxon>Magnoliopsida</taxon>
        <taxon>Ranunculales</taxon>
        <taxon>Circaeasteraceae</taxon>
        <taxon>Kingdonia</taxon>
    </lineage>
</organism>
<dbReference type="Proteomes" id="UP000541444">
    <property type="component" value="Unassembled WGS sequence"/>
</dbReference>
<dbReference type="PANTHER" id="PTHR45786:SF74">
    <property type="entry name" value="ATP-DEPENDENT DNA HELICASE"/>
    <property type="match status" value="1"/>
</dbReference>